<keyword evidence="2" id="KW-0805">Transcription regulation</keyword>
<dbReference type="PANTHER" id="PTHR43133">
    <property type="entry name" value="RNA POLYMERASE ECF-TYPE SIGMA FACTO"/>
    <property type="match status" value="1"/>
</dbReference>
<dbReference type="GO" id="GO:0006352">
    <property type="term" value="P:DNA-templated transcription initiation"/>
    <property type="evidence" value="ECO:0007669"/>
    <property type="project" value="InterPro"/>
</dbReference>
<dbReference type="GO" id="GO:0003677">
    <property type="term" value="F:DNA binding"/>
    <property type="evidence" value="ECO:0007669"/>
    <property type="project" value="InterPro"/>
</dbReference>
<dbReference type="Pfam" id="PF04542">
    <property type="entry name" value="Sigma70_r2"/>
    <property type="match status" value="1"/>
</dbReference>
<name>A0A382PZI6_9ZZZZ</name>
<dbReference type="AlphaFoldDB" id="A0A382PZI6"/>
<dbReference type="EMBL" id="UINC01110626">
    <property type="protein sequence ID" value="SVC78257.1"/>
    <property type="molecule type" value="Genomic_DNA"/>
</dbReference>
<dbReference type="InterPro" id="IPR000792">
    <property type="entry name" value="Tscrpt_reg_LuxR_C"/>
</dbReference>
<keyword evidence="4" id="KW-0804">Transcription</keyword>
<keyword evidence="3" id="KW-0731">Sigma factor</keyword>
<dbReference type="PANTHER" id="PTHR43133:SF51">
    <property type="entry name" value="RNA POLYMERASE SIGMA FACTOR"/>
    <property type="match status" value="1"/>
</dbReference>
<dbReference type="InterPro" id="IPR007627">
    <property type="entry name" value="RNA_pol_sigma70_r2"/>
</dbReference>
<dbReference type="InterPro" id="IPR013324">
    <property type="entry name" value="RNA_pol_sigma_r3/r4-like"/>
</dbReference>
<dbReference type="NCBIfam" id="TIGR02937">
    <property type="entry name" value="sigma70-ECF"/>
    <property type="match status" value="1"/>
</dbReference>
<reference evidence="6" key="1">
    <citation type="submission" date="2018-05" db="EMBL/GenBank/DDBJ databases">
        <authorList>
            <person name="Lanie J.A."/>
            <person name="Ng W.-L."/>
            <person name="Kazmierczak K.M."/>
            <person name="Andrzejewski T.M."/>
            <person name="Davidsen T.M."/>
            <person name="Wayne K.J."/>
            <person name="Tettelin H."/>
            <person name="Glass J.I."/>
            <person name="Rusch D."/>
            <person name="Podicherti R."/>
            <person name="Tsui H.-C.T."/>
            <person name="Winkler M.E."/>
        </authorList>
    </citation>
    <scope>NUCLEOTIDE SEQUENCE</scope>
</reference>
<dbReference type="InterPro" id="IPR013249">
    <property type="entry name" value="RNA_pol_sigma70_r4_t2"/>
</dbReference>
<dbReference type="SUPFAM" id="SSF88659">
    <property type="entry name" value="Sigma3 and sigma4 domains of RNA polymerase sigma factors"/>
    <property type="match status" value="1"/>
</dbReference>
<feature type="non-terminal residue" evidence="6">
    <location>
        <position position="1"/>
    </location>
</feature>
<dbReference type="Pfam" id="PF08281">
    <property type="entry name" value="Sigma70_r4_2"/>
    <property type="match status" value="1"/>
</dbReference>
<sequence length="179" mass="20783">VLDGHPDSFEPLVVKYQPRVFAIARRYARREDEVEDIVQTVFIKAYSKLSSFRGEAPFEHWLMRMATFTCYDFLRKHQRNREWNATDLSSEENDWLENVGEESTAKTDQDAAKALVNKLLDGLKPVDRHIIILLDLEGKSVKEIAELTELSESNVKVKAHRARDKMKKLLGHLVPEKYL</sequence>
<comment type="similarity">
    <text evidence="1">Belongs to the sigma-70 factor family. ECF subfamily.</text>
</comment>
<proteinExistence type="inferred from homology"/>
<evidence type="ECO:0000313" key="6">
    <source>
        <dbReference type="EMBL" id="SVC78257.1"/>
    </source>
</evidence>
<dbReference type="InterPro" id="IPR014284">
    <property type="entry name" value="RNA_pol_sigma-70_dom"/>
</dbReference>
<dbReference type="Gene3D" id="1.10.10.10">
    <property type="entry name" value="Winged helix-like DNA-binding domain superfamily/Winged helix DNA-binding domain"/>
    <property type="match status" value="1"/>
</dbReference>
<dbReference type="PROSITE" id="PS00622">
    <property type="entry name" value="HTH_LUXR_1"/>
    <property type="match status" value="1"/>
</dbReference>
<dbReference type="InterPro" id="IPR036388">
    <property type="entry name" value="WH-like_DNA-bd_sf"/>
</dbReference>
<evidence type="ECO:0000256" key="4">
    <source>
        <dbReference type="ARBA" id="ARBA00023163"/>
    </source>
</evidence>
<evidence type="ECO:0000256" key="2">
    <source>
        <dbReference type="ARBA" id="ARBA00023015"/>
    </source>
</evidence>
<feature type="domain" description="HTH luxR-type" evidence="5">
    <location>
        <begin position="138"/>
        <end position="165"/>
    </location>
</feature>
<organism evidence="6">
    <name type="scientific">marine metagenome</name>
    <dbReference type="NCBI Taxonomy" id="408172"/>
    <lineage>
        <taxon>unclassified sequences</taxon>
        <taxon>metagenomes</taxon>
        <taxon>ecological metagenomes</taxon>
    </lineage>
</organism>
<evidence type="ECO:0000259" key="5">
    <source>
        <dbReference type="PROSITE" id="PS00622"/>
    </source>
</evidence>
<dbReference type="SUPFAM" id="SSF88946">
    <property type="entry name" value="Sigma2 domain of RNA polymerase sigma factors"/>
    <property type="match status" value="1"/>
</dbReference>
<dbReference type="Gene3D" id="1.10.1740.10">
    <property type="match status" value="1"/>
</dbReference>
<gene>
    <name evidence="6" type="ORF">METZ01_LOCUS331111</name>
</gene>
<evidence type="ECO:0000256" key="3">
    <source>
        <dbReference type="ARBA" id="ARBA00023082"/>
    </source>
</evidence>
<dbReference type="GO" id="GO:0016987">
    <property type="term" value="F:sigma factor activity"/>
    <property type="evidence" value="ECO:0007669"/>
    <property type="project" value="UniProtKB-KW"/>
</dbReference>
<dbReference type="CDD" id="cd06171">
    <property type="entry name" value="Sigma70_r4"/>
    <property type="match status" value="1"/>
</dbReference>
<dbReference type="InterPro" id="IPR013325">
    <property type="entry name" value="RNA_pol_sigma_r2"/>
</dbReference>
<evidence type="ECO:0000256" key="1">
    <source>
        <dbReference type="ARBA" id="ARBA00010641"/>
    </source>
</evidence>
<protein>
    <recommendedName>
        <fullName evidence="5">HTH luxR-type domain-containing protein</fullName>
    </recommendedName>
</protein>
<dbReference type="InterPro" id="IPR039425">
    <property type="entry name" value="RNA_pol_sigma-70-like"/>
</dbReference>
<accession>A0A382PZI6</accession>